<feature type="signal peptide" evidence="6">
    <location>
        <begin position="1"/>
        <end position="18"/>
    </location>
</feature>
<organism evidence="7 8">
    <name type="scientific">Papiliotrema laurentii</name>
    <name type="common">Cryptococcus laurentii</name>
    <dbReference type="NCBI Taxonomy" id="5418"/>
    <lineage>
        <taxon>Eukaryota</taxon>
        <taxon>Fungi</taxon>
        <taxon>Dikarya</taxon>
        <taxon>Basidiomycota</taxon>
        <taxon>Agaricomycotina</taxon>
        <taxon>Tremellomycetes</taxon>
        <taxon>Tremellales</taxon>
        <taxon>Rhynchogastremaceae</taxon>
        <taxon>Papiliotrema</taxon>
    </lineage>
</organism>
<reference evidence="7" key="1">
    <citation type="submission" date="2023-02" db="EMBL/GenBank/DDBJ databases">
        <title>Identification and recombinant expression of a fungal hydrolase from Papiliotrema laurentii that hydrolyzes apple cutin and clears colloidal polyester polyurethane.</title>
        <authorList>
            <consortium name="DOE Joint Genome Institute"/>
            <person name="Roman V.A."/>
            <person name="Bojanowski C."/>
            <person name="Crable B.R."/>
            <person name="Wagner D.N."/>
            <person name="Hung C.S."/>
            <person name="Nadeau L.J."/>
            <person name="Schratz L."/>
            <person name="Haridas S."/>
            <person name="Pangilinan J."/>
            <person name="Lipzen A."/>
            <person name="Na H."/>
            <person name="Yan M."/>
            <person name="Ng V."/>
            <person name="Grigoriev I.V."/>
            <person name="Spatafora J.W."/>
            <person name="Barlow D."/>
            <person name="Biffinger J."/>
            <person name="Kelley-Loughnane N."/>
            <person name="Varaljay V.A."/>
            <person name="Crookes-Goodson W.J."/>
        </authorList>
    </citation>
    <scope>NUCLEOTIDE SEQUENCE</scope>
    <source>
        <strain evidence="7">5307AH</strain>
    </source>
</reference>
<comment type="subcellular location">
    <subcellularLocation>
        <location evidence="1">Membrane</location>
        <topology evidence="1">Multi-pass membrane protein</topology>
    </subcellularLocation>
</comment>
<evidence type="ECO:0000256" key="5">
    <source>
        <dbReference type="SAM" id="Phobius"/>
    </source>
</evidence>
<dbReference type="AlphaFoldDB" id="A0AAD9CYQ2"/>
<evidence type="ECO:0000256" key="6">
    <source>
        <dbReference type="SAM" id="SignalP"/>
    </source>
</evidence>
<evidence type="ECO:0000256" key="2">
    <source>
        <dbReference type="ARBA" id="ARBA00022692"/>
    </source>
</evidence>
<keyword evidence="8" id="KW-1185">Reference proteome</keyword>
<dbReference type="InterPro" id="IPR003689">
    <property type="entry name" value="ZIP"/>
</dbReference>
<keyword evidence="6" id="KW-0732">Signal</keyword>
<feature type="transmembrane region" description="Helical" evidence="5">
    <location>
        <begin position="222"/>
        <end position="242"/>
    </location>
</feature>
<feature type="transmembrane region" description="Helical" evidence="5">
    <location>
        <begin position="362"/>
        <end position="384"/>
    </location>
</feature>
<keyword evidence="4 5" id="KW-0472">Membrane</keyword>
<dbReference type="Pfam" id="PF02535">
    <property type="entry name" value="Zip"/>
    <property type="match status" value="1"/>
</dbReference>
<evidence type="ECO:0000256" key="3">
    <source>
        <dbReference type="ARBA" id="ARBA00022989"/>
    </source>
</evidence>
<gene>
    <name evidence="7" type="ORF">DB88DRAFT_493027</name>
</gene>
<keyword evidence="2 5" id="KW-0812">Transmembrane</keyword>
<feature type="transmembrane region" description="Helical" evidence="5">
    <location>
        <begin position="428"/>
        <end position="447"/>
    </location>
</feature>
<dbReference type="EMBL" id="JAODAN010000007">
    <property type="protein sequence ID" value="KAK1922878.1"/>
    <property type="molecule type" value="Genomic_DNA"/>
</dbReference>
<evidence type="ECO:0000313" key="8">
    <source>
        <dbReference type="Proteomes" id="UP001182556"/>
    </source>
</evidence>
<keyword evidence="3 5" id="KW-1133">Transmembrane helix</keyword>
<evidence type="ECO:0000256" key="4">
    <source>
        <dbReference type="ARBA" id="ARBA00023136"/>
    </source>
</evidence>
<name>A0AAD9CYQ2_PAPLA</name>
<dbReference type="Proteomes" id="UP001182556">
    <property type="component" value="Unassembled WGS sequence"/>
</dbReference>
<accession>A0AAD9CYQ2</accession>
<evidence type="ECO:0000256" key="1">
    <source>
        <dbReference type="ARBA" id="ARBA00004141"/>
    </source>
</evidence>
<protein>
    <submittedName>
        <fullName evidence="7">ZIP zinc transporter-domain-containing protein</fullName>
    </submittedName>
</protein>
<feature type="transmembrane region" description="Helical" evidence="5">
    <location>
        <begin position="262"/>
        <end position="280"/>
    </location>
</feature>
<dbReference type="GO" id="GO:0005886">
    <property type="term" value="C:plasma membrane"/>
    <property type="evidence" value="ECO:0007669"/>
    <property type="project" value="TreeGrafter"/>
</dbReference>
<feature type="transmembrane region" description="Helical" evidence="5">
    <location>
        <begin position="336"/>
        <end position="356"/>
    </location>
</feature>
<evidence type="ECO:0000313" key="7">
    <source>
        <dbReference type="EMBL" id="KAK1922878.1"/>
    </source>
</evidence>
<feature type="chain" id="PRO_5041935898" evidence="6">
    <location>
        <begin position="19"/>
        <end position="488"/>
    </location>
</feature>
<dbReference type="PANTHER" id="PTHR11040:SF44">
    <property type="entry name" value="PROTEIN ZNTC-RELATED"/>
    <property type="match status" value="1"/>
</dbReference>
<dbReference type="PANTHER" id="PTHR11040">
    <property type="entry name" value="ZINC/IRON TRANSPORTER"/>
    <property type="match status" value="1"/>
</dbReference>
<proteinExistence type="predicted"/>
<feature type="transmembrane region" description="Helical" evidence="5">
    <location>
        <begin position="162"/>
        <end position="183"/>
    </location>
</feature>
<feature type="transmembrane region" description="Helical" evidence="5">
    <location>
        <begin position="396"/>
        <end position="416"/>
    </location>
</feature>
<feature type="transmembrane region" description="Helical" evidence="5">
    <location>
        <begin position="467"/>
        <end position="485"/>
    </location>
</feature>
<sequence>MRYSSAALLLAALPIVLGQTATSSVPPPPSESVGCVLHGDHYHCTGPASASSGTPSHPVETQGCTLHGDHYHCENHEEHEDDHTPTATSQAASVAPSPTESAYCMLHETHWDCFDSQAELAEAQGADESGECVIHVGHTHGDCSAEDLACGRVLLDNYNMPLHIAAIFIVLVSSGLGVMIPLISSWFRKPHNDGDSNSSVPLHQNTAADFGKSKGVWANVFFVARHFGTGIIISTAFIHLLFHGFVMFQNECVGHLTYESTAPAIAMAASMVTFLFDFFGSRVAQRAASRDGCEHGSDDAVEKNLRSRDSPITEEGHGGHHHHIDAVFAAEQNWQVMLLEAGIIFHSIMIGVTLGAGSGNGWTTLLIVIVFHQFFEGLALGARIAVLTWITKLRTLLMGAAFTLITPVGIAIGIAVRESFSQNGKASLLSVGILNSISAGILLYTAFKLLSADFTDGPLRTARPFKVFVAMASLVVGLIAMSVLGKWA</sequence>
<dbReference type="GO" id="GO:0005385">
    <property type="term" value="F:zinc ion transmembrane transporter activity"/>
    <property type="evidence" value="ECO:0007669"/>
    <property type="project" value="TreeGrafter"/>
</dbReference>
<comment type="caution">
    <text evidence="7">The sequence shown here is derived from an EMBL/GenBank/DDBJ whole genome shotgun (WGS) entry which is preliminary data.</text>
</comment>